<proteinExistence type="predicted"/>
<evidence type="ECO:0008006" key="3">
    <source>
        <dbReference type="Google" id="ProtNLM"/>
    </source>
</evidence>
<evidence type="ECO:0000313" key="2">
    <source>
        <dbReference type="Proteomes" id="UP000248405"/>
    </source>
</evidence>
<reference evidence="1" key="1">
    <citation type="submission" date="2016-12" db="EMBL/GenBank/DDBJ databases">
        <title>The genomes of Aspergillus section Nigri reveals drivers in fungal speciation.</title>
        <authorList>
            <consortium name="DOE Joint Genome Institute"/>
            <person name="Vesth T.C."/>
            <person name="Nybo J."/>
            <person name="Theobald S."/>
            <person name="Brandl J."/>
            <person name="Frisvad J.C."/>
            <person name="Nielsen K.F."/>
            <person name="Lyhne E.K."/>
            <person name="Kogle M.E."/>
            <person name="Kuo A."/>
            <person name="Riley R."/>
            <person name="Clum A."/>
            <person name="Nolan M."/>
            <person name="Lipzen A."/>
            <person name="Salamov A."/>
            <person name="Henrissat B."/>
            <person name="Wiebenga A."/>
            <person name="De Vries R.P."/>
            <person name="Grigoriev I.V."/>
            <person name="Mortensen U.H."/>
            <person name="Andersen M.R."/>
            <person name="Baker S.E."/>
        </authorList>
    </citation>
    <scope>NUCLEOTIDE SEQUENCE [LARGE SCALE GENOMIC DNA]</scope>
    <source>
        <strain evidence="1">CBS 113365</strain>
    </source>
</reference>
<dbReference type="Gene3D" id="3.40.50.1580">
    <property type="entry name" value="Nucleoside phosphorylase domain"/>
    <property type="match status" value="1"/>
</dbReference>
<gene>
    <name evidence="1" type="ORF">BO88DRAFT_459502</name>
</gene>
<dbReference type="InterPro" id="IPR053137">
    <property type="entry name" value="NLR-like"/>
</dbReference>
<dbReference type="PANTHER" id="PTHR46082:SF11">
    <property type="entry name" value="AAA+ ATPASE DOMAIN-CONTAINING PROTEIN-RELATED"/>
    <property type="match status" value="1"/>
</dbReference>
<dbReference type="InterPro" id="IPR035994">
    <property type="entry name" value="Nucleoside_phosphorylase_sf"/>
</dbReference>
<accession>A0A319BNR5</accession>
<keyword evidence="2" id="KW-1185">Reference proteome</keyword>
<sequence>MQQMSSPTSSLRHEDFTVAWICALPVEMAAAEALLDERLPDLPARPHDNNTYSFGVFHGHRGVITSLSSGVYGTNSAAVVATGVRISFPSLRFGLIVGVGGGVRDAGVQLGDVVVSKPTREYGEVIDQRGCRIWSYTHGKASC</sequence>
<dbReference type="Proteomes" id="UP000248405">
    <property type="component" value="Unassembled WGS sequence"/>
</dbReference>
<dbReference type="RefSeq" id="XP_025568051.1">
    <property type="nucleotide sequence ID" value="XM_025711093.1"/>
</dbReference>
<dbReference type="GO" id="GO:0003824">
    <property type="term" value="F:catalytic activity"/>
    <property type="evidence" value="ECO:0007669"/>
    <property type="project" value="InterPro"/>
</dbReference>
<name>A0A319BNR5_ASPVC</name>
<dbReference type="GO" id="GO:0009116">
    <property type="term" value="P:nucleoside metabolic process"/>
    <property type="evidence" value="ECO:0007669"/>
    <property type="project" value="InterPro"/>
</dbReference>
<dbReference type="GeneID" id="37215685"/>
<dbReference type="OrthoDB" id="1577640at2759"/>
<evidence type="ECO:0000313" key="1">
    <source>
        <dbReference type="EMBL" id="PYH74257.1"/>
    </source>
</evidence>
<organism evidence="1 2">
    <name type="scientific">Aspergillus vadensis (strain CBS 113365 / IMI 142717 / IBT 24658)</name>
    <dbReference type="NCBI Taxonomy" id="1448311"/>
    <lineage>
        <taxon>Eukaryota</taxon>
        <taxon>Fungi</taxon>
        <taxon>Dikarya</taxon>
        <taxon>Ascomycota</taxon>
        <taxon>Pezizomycotina</taxon>
        <taxon>Eurotiomycetes</taxon>
        <taxon>Eurotiomycetidae</taxon>
        <taxon>Eurotiales</taxon>
        <taxon>Aspergillaceae</taxon>
        <taxon>Aspergillus</taxon>
        <taxon>Aspergillus subgen. Circumdati</taxon>
    </lineage>
</organism>
<dbReference type="SUPFAM" id="SSF53167">
    <property type="entry name" value="Purine and uridine phosphorylases"/>
    <property type="match status" value="1"/>
</dbReference>
<protein>
    <recommendedName>
        <fullName evidence="3">Purine and uridine phosphorylase</fullName>
    </recommendedName>
</protein>
<dbReference type="PANTHER" id="PTHR46082">
    <property type="entry name" value="ATP/GTP-BINDING PROTEIN-RELATED"/>
    <property type="match status" value="1"/>
</dbReference>
<dbReference type="AlphaFoldDB" id="A0A319BNR5"/>
<dbReference type="EMBL" id="KZ821614">
    <property type="protein sequence ID" value="PYH74257.1"/>
    <property type="molecule type" value="Genomic_DNA"/>
</dbReference>